<gene>
    <name evidence="3" type="ORF">L3X38_035953</name>
</gene>
<evidence type="ECO:0000313" key="4">
    <source>
        <dbReference type="Proteomes" id="UP001054821"/>
    </source>
</evidence>
<comment type="caution">
    <text evidence="3">The sequence shown here is derived from an EMBL/GenBank/DDBJ whole genome shotgun (WGS) entry which is preliminary data.</text>
</comment>
<dbReference type="InterPro" id="IPR058594">
    <property type="entry name" value="PB1-like_dom_pln"/>
</dbReference>
<organism evidence="3 4">
    <name type="scientific">Prunus dulcis</name>
    <name type="common">Almond</name>
    <name type="synonym">Amygdalus dulcis</name>
    <dbReference type="NCBI Taxonomy" id="3755"/>
    <lineage>
        <taxon>Eukaryota</taxon>
        <taxon>Viridiplantae</taxon>
        <taxon>Streptophyta</taxon>
        <taxon>Embryophyta</taxon>
        <taxon>Tracheophyta</taxon>
        <taxon>Spermatophyta</taxon>
        <taxon>Magnoliopsida</taxon>
        <taxon>eudicotyledons</taxon>
        <taxon>Gunneridae</taxon>
        <taxon>Pentapetalae</taxon>
        <taxon>rosids</taxon>
        <taxon>fabids</taxon>
        <taxon>Rosales</taxon>
        <taxon>Rosaceae</taxon>
        <taxon>Amygdaloideae</taxon>
        <taxon>Amygdaleae</taxon>
        <taxon>Prunus</taxon>
    </lineage>
</organism>
<sequence length="279" mass="31974">MSMIEIDNMVKELGYDRVISYWYSIPIYSNDGLTKLNDDQDVIDMLVFVPETRLIDIFLHYGVDSNEDWFYSQSRSNLFVDLEADIVPNRGVVIEELDDNYGAIVPVVQTDKEKAVERESSAPIDKGKSKVSYIFGKMRARAFGKRSCKNVNKTRDKEDQRSNTVTEGLVENEVVEATIDKGKLSRYHPMKTRKARRKTTLCDDEESVDSLDSDFANPNFSCDDSDDDVNFDEWVDKQTEWVGDGAKRKEPESTNAGVESWDWGADVELDLEEHDYDNV</sequence>
<feature type="compositionally biased region" description="Basic and acidic residues" evidence="1">
    <location>
        <begin position="242"/>
        <end position="252"/>
    </location>
</feature>
<protein>
    <recommendedName>
        <fullName evidence="2">PB1-like domain-containing protein</fullName>
    </recommendedName>
</protein>
<reference evidence="3 4" key="1">
    <citation type="journal article" date="2022" name="G3 (Bethesda)">
        <title>Whole-genome sequence and methylome profiling of the almond [Prunus dulcis (Mill.) D.A. Webb] cultivar 'Nonpareil'.</title>
        <authorList>
            <person name="D'Amico-Willman K.M."/>
            <person name="Ouma W.Z."/>
            <person name="Meulia T."/>
            <person name="Sideli G.M."/>
            <person name="Gradziel T.M."/>
            <person name="Fresnedo-Ramirez J."/>
        </authorList>
    </citation>
    <scope>NUCLEOTIDE SEQUENCE [LARGE SCALE GENOMIC DNA]</scope>
    <source>
        <strain evidence="3">Clone GOH B32 T37-40</strain>
    </source>
</reference>
<dbReference type="AlphaFoldDB" id="A0AAD4VKP8"/>
<dbReference type="EMBL" id="JAJFAZ020000006">
    <property type="protein sequence ID" value="KAI5326879.1"/>
    <property type="molecule type" value="Genomic_DNA"/>
</dbReference>
<feature type="region of interest" description="Disordered" evidence="1">
    <location>
        <begin position="242"/>
        <end position="264"/>
    </location>
</feature>
<name>A0AAD4VKP8_PRUDU</name>
<dbReference type="Pfam" id="PF26130">
    <property type="entry name" value="PB1-like"/>
    <property type="match status" value="1"/>
</dbReference>
<feature type="domain" description="PB1-like" evidence="2">
    <location>
        <begin position="2"/>
        <end position="47"/>
    </location>
</feature>
<evidence type="ECO:0000313" key="3">
    <source>
        <dbReference type="EMBL" id="KAI5326879.1"/>
    </source>
</evidence>
<evidence type="ECO:0000259" key="2">
    <source>
        <dbReference type="Pfam" id="PF26130"/>
    </source>
</evidence>
<proteinExistence type="predicted"/>
<accession>A0AAD4VKP8</accession>
<keyword evidence="4" id="KW-1185">Reference proteome</keyword>
<dbReference type="Proteomes" id="UP001054821">
    <property type="component" value="Chromosome 6"/>
</dbReference>
<evidence type="ECO:0000256" key="1">
    <source>
        <dbReference type="SAM" id="MobiDB-lite"/>
    </source>
</evidence>